<protein>
    <submittedName>
        <fullName evidence="1">Uncharacterized protein</fullName>
    </submittedName>
</protein>
<reference evidence="1" key="1">
    <citation type="journal article" date="2014" name="Front. Microbiol.">
        <title>High frequency of phylogenetically diverse reductive dehalogenase-homologous genes in deep subseafloor sedimentary metagenomes.</title>
        <authorList>
            <person name="Kawai M."/>
            <person name="Futagami T."/>
            <person name="Toyoda A."/>
            <person name="Takaki Y."/>
            <person name="Nishi S."/>
            <person name="Hori S."/>
            <person name="Arai W."/>
            <person name="Tsubouchi T."/>
            <person name="Morono Y."/>
            <person name="Uchiyama I."/>
            <person name="Ito T."/>
            <person name="Fujiyama A."/>
            <person name="Inagaki F."/>
            <person name="Takami H."/>
        </authorList>
    </citation>
    <scope>NUCLEOTIDE SEQUENCE</scope>
    <source>
        <strain evidence="1">Expedition CK06-06</strain>
    </source>
</reference>
<evidence type="ECO:0000313" key="1">
    <source>
        <dbReference type="EMBL" id="GAH39879.1"/>
    </source>
</evidence>
<proteinExistence type="predicted"/>
<comment type="caution">
    <text evidence="1">The sequence shown here is derived from an EMBL/GenBank/DDBJ whole genome shotgun (WGS) entry which is preliminary data.</text>
</comment>
<name>X1GE37_9ZZZZ</name>
<sequence>MPCTGRFAEPWAYASFWCLSPSAIRIGVDDGAGAAVAFLTDSQADFADLGFEANVGMLLYNLTESTEGPITAVTATTLTATGVTWTDGDSYRAVA</sequence>
<organism evidence="1">
    <name type="scientific">marine sediment metagenome</name>
    <dbReference type="NCBI Taxonomy" id="412755"/>
    <lineage>
        <taxon>unclassified sequences</taxon>
        <taxon>metagenomes</taxon>
        <taxon>ecological metagenomes</taxon>
    </lineage>
</organism>
<gene>
    <name evidence="1" type="ORF">S03H2_13798</name>
</gene>
<dbReference type="AlphaFoldDB" id="X1GE37"/>
<feature type="non-terminal residue" evidence="1">
    <location>
        <position position="95"/>
    </location>
</feature>
<accession>X1GE37</accession>
<dbReference type="EMBL" id="BARU01006999">
    <property type="protein sequence ID" value="GAH39879.1"/>
    <property type="molecule type" value="Genomic_DNA"/>
</dbReference>